<sequence>MHFHPRYLIIDTSGYHPFLAYVDSQRVLQYWDLPVGSDVGPVLEFLCKNQNFSFQGIAVAVGPGNFSATRIGLSFAQGLAMASNMPLLGYSSLEGYLTPEDKGKALMLPLGKRGGVLTLSEEISDHNFMLKKTQGVGPGHLLSYAEASEYCLAHGYYHVISPKPQLFIEHFSEKIFVEETGPSIDRVHRSLIPQLLLDCNEALVPDYRSCSCFF</sequence>
<dbReference type="RefSeq" id="WP_013712698.1">
    <property type="nucleotide sequence ID" value="NC_015408.1"/>
</dbReference>
<keyword evidence="3" id="KW-0819">tRNA processing</keyword>
<reference evidence="9 10" key="1">
    <citation type="journal article" date="2011" name="J. Bacteriol.">
        <title>Genome sequence of the obligate intracellular animal pathogen Chlamydia pecorum E58.</title>
        <authorList>
            <person name="Mojica S."/>
            <person name="Huot Creasy H."/>
            <person name="Daugherty S."/>
            <person name="Read T.D."/>
            <person name="Kim T."/>
            <person name="Kaltenboeck B."/>
            <person name="Bavoil P."/>
            <person name="Myers G.S."/>
        </authorList>
    </citation>
    <scope>NUCLEOTIDE SEQUENCE [LARGE SCALE GENOMIC DNA]</scope>
    <source>
        <strain evidence="9 10">E58</strain>
    </source>
</reference>
<name>A0AA34RDJ2_CHLPE</name>
<dbReference type="InterPro" id="IPR043129">
    <property type="entry name" value="ATPase_NBD"/>
</dbReference>
<feature type="domain" description="Gcp-like" evidence="8">
    <location>
        <begin position="40"/>
        <end position="99"/>
    </location>
</feature>
<dbReference type="Proteomes" id="UP000008305">
    <property type="component" value="Chromosome"/>
</dbReference>
<comment type="catalytic activity">
    <reaction evidence="7">
        <text>L-threonylcarbamoyladenylate + adenosine(37) in tRNA = N(6)-L-threonylcarbamoyladenosine(37) in tRNA + AMP + H(+)</text>
        <dbReference type="Rhea" id="RHEA:37059"/>
        <dbReference type="Rhea" id="RHEA-COMP:10162"/>
        <dbReference type="Rhea" id="RHEA-COMP:10163"/>
        <dbReference type="ChEBI" id="CHEBI:15378"/>
        <dbReference type="ChEBI" id="CHEBI:73682"/>
        <dbReference type="ChEBI" id="CHEBI:74411"/>
        <dbReference type="ChEBI" id="CHEBI:74418"/>
        <dbReference type="ChEBI" id="CHEBI:456215"/>
        <dbReference type="EC" id="2.3.1.234"/>
    </reaction>
</comment>
<dbReference type="SUPFAM" id="SSF53067">
    <property type="entry name" value="Actin-like ATPase domain"/>
    <property type="match status" value="1"/>
</dbReference>
<accession>A0AA34RDJ2</accession>
<dbReference type="EC" id="2.3.1.234" evidence="1"/>
<evidence type="ECO:0000256" key="7">
    <source>
        <dbReference type="ARBA" id="ARBA00048117"/>
    </source>
</evidence>
<evidence type="ECO:0000259" key="8">
    <source>
        <dbReference type="Pfam" id="PF00814"/>
    </source>
</evidence>
<keyword evidence="6" id="KW-0012">Acyltransferase</keyword>
<evidence type="ECO:0000256" key="6">
    <source>
        <dbReference type="ARBA" id="ARBA00023315"/>
    </source>
</evidence>
<dbReference type="GO" id="GO:0008033">
    <property type="term" value="P:tRNA processing"/>
    <property type="evidence" value="ECO:0007669"/>
    <property type="project" value="UniProtKB-KW"/>
</dbReference>
<dbReference type="AlphaFoldDB" id="A0AA34RDJ2"/>
<keyword evidence="5" id="KW-0408">Iron</keyword>
<evidence type="ECO:0000256" key="4">
    <source>
        <dbReference type="ARBA" id="ARBA00022723"/>
    </source>
</evidence>
<dbReference type="GO" id="GO:0046872">
    <property type="term" value="F:metal ion binding"/>
    <property type="evidence" value="ECO:0007669"/>
    <property type="project" value="UniProtKB-KW"/>
</dbReference>
<evidence type="ECO:0000256" key="3">
    <source>
        <dbReference type="ARBA" id="ARBA00022694"/>
    </source>
</evidence>
<organism evidence="9 10">
    <name type="scientific">Chlamydia pecorum (strain ATCC VR-628 / DSM 29919 / E58)</name>
    <name type="common">Chlamydophila pecorum</name>
    <dbReference type="NCBI Taxonomy" id="331635"/>
    <lineage>
        <taxon>Bacteria</taxon>
        <taxon>Pseudomonadati</taxon>
        <taxon>Chlamydiota</taxon>
        <taxon>Chlamydiia</taxon>
        <taxon>Chlamydiales</taxon>
        <taxon>Chlamydiaceae</taxon>
        <taxon>Chlamydia/Chlamydophila group</taxon>
        <taxon>Chlamydia</taxon>
    </lineage>
</organism>
<dbReference type="KEGG" id="cpm:G5S_0666"/>
<proteinExistence type="predicted"/>
<dbReference type="InterPro" id="IPR000905">
    <property type="entry name" value="Gcp-like_dom"/>
</dbReference>
<evidence type="ECO:0000256" key="5">
    <source>
        <dbReference type="ARBA" id="ARBA00023004"/>
    </source>
</evidence>
<dbReference type="EMBL" id="CP002608">
    <property type="protein sequence ID" value="AEB41620.1"/>
    <property type="molecule type" value="Genomic_DNA"/>
</dbReference>
<evidence type="ECO:0000256" key="1">
    <source>
        <dbReference type="ARBA" id="ARBA00012156"/>
    </source>
</evidence>
<dbReference type="PRINTS" id="PR00789">
    <property type="entry name" value="OSIALOPTASE"/>
</dbReference>
<keyword evidence="4" id="KW-0479">Metal-binding</keyword>
<evidence type="ECO:0000313" key="9">
    <source>
        <dbReference type="EMBL" id="AEB41620.1"/>
    </source>
</evidence>
<dbReference type="GO" id="GO:0061711">
    <property type="term" value="F:tRNA N(6)-L-threonylcarbamoyladenine synthase activity"/>
    <property type="evidence" value="ECO:0007669"/>
    <property type="project" value="UniProtKB-EC"/>
</dbReference>
<keyword evidence="2" id="KW-0808">Transferase</keyword>
<dbReference type="Gene3D" id="3.30.420.40">
    <property type="match status" value="1"/>
</dbReference>
<evidence type="ECO:0000313" key="10">
    <source>
        <dbReference type="Proteomes" id="UP000008305"/>
    </source>
</evidence>
<protein>
    <recommendedName>
        <fullName evidence="1">N(6)-L-threonylcarbamoyladenine synthase</fullName>
        <ecNumber evidence="1">2.3.1.234</ecNumber>
    </recommendedName>
</protein>
<dbReference type="Pfam" id="PF00814">
    <property type="entry name" value="TsaD"/>
    <property type="match status" value="1"/>
</dbReference>
<dbReference type="InterPro" id="IPR017861">
    <property type="entry name" value="KAE1/TsaD"/>
</dbReference>
<evidence type="ECO:0000256" key="2">
    <source>
        <dbReference type="ARBA" id="ARBA00022679"/>
    </source>
</evidence>
<keyword evidence="10" id="KW-1185">Reference proteome</keyword>
<gene>
    <name evidence="9" type="ordered locus">G5S_0666</name>
</gene>